<evidence type="ECO:0000313" key="3">
    <source>
        <dbReference type="Proteomes" id="UP001596135"/>
    </source>
</evidence>
<evidence type="ECO:0000313" key="2">
    <source>
        <dbReference type="EMBL" id="MFC6041447.1"/>
    </source>
</evidence>
<name>A0ABW1LE34_9ACTN</name>
<keyword evidence="2" id="KW-0489">Methyltransferase</keyword>
<gene>
    <name evidence="2" type="ORF">ACFPYL_00075</name>
</gene>
<dbReference type="EMBL" id="JBHSRJ010000001">
    <property type="protein sequence ID" value="MFC6041447.1"/>
    <property type="molecule type" value="Genomic_DNA"/>
</dbReference>
<dbReference type="Proteomes" id="UP001596135">
    <property type="component" value="Unassembled WGS sequence"/>
</dbReference>
<dbReference type="GO" id="GO:0008168">
    <property type="term" value="F:methyltransferase activity"/>
    <property type="evidence" value="ECO:0007669"/>
    <property type="project" value="UniProtKB-KW"/>
</dbReference>
<dbReference type="SUPFAM" id="SSF53335">
    <property type="entry name" value="S-adenosyl-L-methionine-dependent methyltransferases"/>
    <property type="match status" value="1"/>
</dbReference>
<evidence type="ECO:0000259" key="1">
    <source>
        <dbReference type="Pfam" id="PF13649"/>
    </source>
</evidence>
<organism evidence="2 3">
    <name type="scientific">Nocardioides hankookensis</name>
    <dbReference type="NCBI Taxonomy" id="443157"/>
    <lineage>
        <taxon>Bacteria</taxon>
        <taxon>Bacillati</taxon>
        <taxon>Actinomycetota</taxon>
        <taxon>Actinomycetes</taxon>
        <taxon>Propionibacteriales</taxon>
        <taxon>Nocardioidaceae</taxon>
        <taxon>Nocardioides</taxon>
    </lineage>
</organism>
<keyword evidence="3" id="KW-1185">Reference proteome</keyword>
<dbReference type="RefSeq" id="WP_379149112.1">
    <property type="nucleotide sequence ID" value="NZ_JBHSRJ010000001.1"/>
</dbReference>
<feature type="domain" description="Methyltransferase" evidence="1">
    <location>
        <begin position="58"/>
        <end position="152"/>
    </location>
</feature>
<reference evidence="3" key="1">
    <citation type="journal article" date="2019" name="Int. J. Syst. Evol. Microbiol.">
        <title>The Global Catalogue of Microorganisms (GCM) 10K type strain sequencing project: providing services to taxonomists for standard genome sequencing and annotation.</title>
        <authorList>
            <consortium name="The Broad Institute Genomics Platform"/>
            <consortium name="The Broad Institute Genome Sequencing Center for Infectious Disease"/>
            <person name="Wu L."/>
            <person name="Ma J."/>
        </authorList>
    </citation>
    <scope>NUCLEOTIDE SEQUENCE [LARGE SCALE GENOMIC DNA]</scope>
    <source>
        <strain evidence="3">CCUG 54522</strain>
    </source>
</reference>
<keyword evidence="2" id="KW-0808">Transferase</keyword>
<proteinExistence type="predicted"/>
<accession>A0ABW1LE34</accession>
<dbReference type="PANTHER" id="PTHR43464:SF94">
    <property type="entry name" value="MALONYL-[ACYL-CARRIER PROTEIN] O-METHYLTRANSFERASE"/>
    <property type="match status" value="1"/>
</dbReference>
<protein>
    <submittedName>
        <fullName evidence="2">Class I SAM-dependent methyltransferase</fullName>
    </submittedName>
</protein>
<dbReference type="GO" id="GO:0032259">
    <property type="term" value="P:methylation"/>
    <property type="evidence" value="ECO:0007669"/>
    <property type="project" value="UniProtKB-KW"/>
</dbReference>
<dbReference type="Gene3D" id="3.40.50.150">
    <property type="entry name" value="Vaccinia Virus protein VP39"/>
    <property type="match status" value="1"/>
</dbReference>
<dbReference type="PANTHER" id="PTHR43464">
    <property type="entry name" value="METHYLTRANSFERASE"/>
    <property type="match status" value="1"/>
</dbReference>
<dbReference type="CDD" id="cd02440">
    <property type="entry name" value="AdoMet_MTases"/>
    <property type="match status" value="1"/>
</dbReference>
<dbReference type="Pfam" id="PF13649">
    <property type="entry name" value="Methyltransf_25"/>
    <property type="match status" value="1"/>
</dbReference>
<dbReference type="InterPro" id="IPR029063">
    <property type="entry name" value="SAM-dependent_MTases_sf"/>
</dbReference>
<sequence>MSSPDDVQAQYERRKESVPVDRYAFTNDDVFRGAQENDAATRRMILDAGLGSFSDLRVLEVGCGTGDNLLRFLRWGCLPENLVGNELLDDRVTLARHRLPQALAIHAGDATQLSFEQPFDVVFQSTVFSSVLDPEVQMALARRMWSLVRPGGIVLSYDFVFDNPANPDVRKVTPARLGELFPEGALTSRRVTLAPPIARRVAGHGIVYRLLRAIPWLRTHRVVAIAKPA</sequence>
<dbReference type="InterPro" id="IPR041698">
    <property type="entry name" value="Methyltransf_25"/>
</dbReference>
<comment type="caution">
    <text evidence="2">The sequence shown here is derived from an EMBL/GenBank/DDBJ whole genome shotgun (WGS) entry which is preliminary data.</text>
</comment>